<dbReference type="Proteomes" id="UP001597112">
    <property type="component" value="Unassembled WGS sequence"/>
</dbReference>
<dbReference type="RefSeq" id="WP_377576733.1">
    <property type="nucleotide sequence ID" value="NZ_JBHTKA010000001.1"/>
</dbReference>
<dbReference type="Gene3D" id="3.20.20.140">
    <property type="entry name" value="Metal-dependent hydrolases"/>
    <property type="match status" value="1"/>
</dbReference>
<protein>
    <submittedName>
        <fullName evidence="2">Amidohydrolase family protein</fullName>
    </submittedName>
</protein>
<keyword evidence="3" id="KW-1185">Reference proteome</keyword>
<dbReference type="PANTHER" id="PTHR11647">
    <property type="entry name" value="HYDRANTOINASE/DIHYDROPYRIMIDINASE FAMILY MEMBER"/>
    <property type="match status" value="1"/>
</dbReference>
<accession>A0ABW3JYV8</accession>
<gene>
    <name evidence="2" type="ORF">ACFQ21_06910</name>
</gene>
<name>A0ABW3JYV8_9BACT</name>
<dbReference type="Gene3D" id="2.30.40.10">
    <property type="entry name" value="Urease, subunit C, domain 1"/>
    <property type="match status" value="1"/>
</dbReference>
<dbReference type="InterPro" id="IPR023100">
    <property type="entry name" value="D-aminoacylase_insert_dom_sf"/>
</dbReference>
<dbReference type="CDD" id="cd01297">
    <property type="entry name" value="D-aminoacylase"/>
    <property type="match status" value="1"/>
</dbReference>
<evidence type="ECO:0000313" key="2">
    <source>
        <dbReference type="EMBL" id="MFD0999029.1"/>
    </source>
</evidence>
<dbReference type="InterPro" id="IPR011059">
    <property type="entry name" value="Metal-dep_hydrolase_composite"/>
</dbReference>
<dbReference type="SUPFAM" id="SSF51338">
    <property type="entry name" value="Composite domain of metallo-dependent hydrolases"/>
    <property type="match status" value="1"/>
</dbReference>
<dbReference type="Pfam" id="PF07969">
    <property type="entry name" value="Amidohydro_3"/>
    <property type="match status" value="1"/>
</dbReference>
<sequence>MRILFIVIFLLAFQVQAQQYDLLLINGKIVDGTGNPWYYGDVAVKDGKIAAIGKIAATEALKVVDVKGLIVAPGFIDVHTHIEGNDLKIPTAGNFIHDGVTSVVTGNCGSSNTDIARYFYRLDSVKMSVNIATLVGHNSVRRAVMGEGQRDPTAEEQKQMEDLVEEAMMQGAVGLSTGLIYVPGTYSKTPEVIGLAQAASRHQGIYASHIRDEGDHVTEAIEEAINIGRVASIPVEISHFKVTYKPNWGRSVSTLAQVEKARLEGIDVTIDQYPYVASSTSLNTTLPSWVFSGGRDSVLFRLRDKSIRNTIKDEMLATLKRKQLKNYSYALVARYGADTTLNGKSITEINAIKERKKKAAAEAETILDMVENGGAQMVFFSMNEDDLRRIMQYPYNMFASDAGIARYGSGVPHPRSYGTNARVLGQYVRTLKVIRLEEAIRRMTSLPAQKFQLRDRGLIRKGMAADIVVFDEARVGDQSTFSSPHAYSSGFQYIIVNGAITAEGGTHTGVRNGVVLRGAGSRDVLAE</sequence>
<feature type="domain" description="Amidohydrolase 3" evidence="1">
    <location>
        <begin position="62"/>
        <end position="501"/>
    </location>
</feature>
<organism evidence="2 3">
    <name type="scientific">Ohtaekwangia kribbensis</name>
    <dbReference type="NCBI Taxonomy" id="688913"/>
    <lineage>
        <taxon>Bacteria</taxon>
        <taxon>Pseudomonadati</taxon>
        <taxon>Bacteroidota</taxon>
        <taxon>Cytophagia</taxon>
        <taxon>Cytophagales</taxon>
        <taxon>Fulvivirgaceae</taxon>
        <taxon>Ohtaekwangia</taxon>
    </lineage>
</organism>
<comment type="caution">
    <text evidence="2">The sequence shown here is derived from an EMBL/GenBank/DDBJ whole genome shotgun (WGS) entry which is preliminary data.</text>
</comment>
<dbReference type="InterPro" id="IPR013108">
    <property type="entry name" value="Amidohydro_3"/>
</dbReference>
<evidence type="ECO:0000259" key="1">
    <source>
        <dbReference type="Pfam" id="PF07969"/>
    </source>
</evidence>
<dbReference type="Gene3D" id="3.30.1490.130">
    <property type="entry name" value="D-aminoacylase. Domain 3"/>
    <property type="match status" value="1"/>
</dbReference>
<dbReference type="InterPro" id="IPR050378">
    <property type="entry name" value="Metallo-dep_Hydrolases_sf"/>
</dbReference>
<dbReference type="InterPro" id="IPR032466">
    <property type="entry name" value="Metal_Hydrolase"/>
</dbReference>
<evidence type="ECO:0000313" key="3">
    <source>
        <dbReference type="Proteomes" id="UP001597112"/>
    </source>
</evidence>
<reference evidence="3" key="1">
    <citation type="journal article" date="2019" name="Int. J. Syst. Evol. Microbiol.">
        <title>The Global Catalogue of Microorganisms (GCM) 10K type strain sequencing project: providing services to taxonomists for standard genome sequencing and annotation.</title>
        <authorList>
            <consortium name="The Broad Institute Genomics Platform"/>
            <consortium name="The Broad Institute Genome Sequencing Center for Infectious Disease"/>
            <person name="Wu L."/>
            <person name="Ma J."/>
        </authorList>
    </citation>
    <scope>NUCLEOTIDE SEQUENCE [LARGE SCALE GENOMIC DNA]</scope>
    <source>
        <strain evidence="3">CCUG 58938</strain>
    </source>
</reference>
<dbReference type="PANTHER" id="PTHR11647:SF1">
    <property type="entry name" value="COLLAPSIN RESPONSE MEDIATOR PROTEIN"/>
    <property type="match status" value="1"/>
</dbReference>
<dbReference type="EMBL" id="JBHTKA010000001">
    <property type="protein sequence ID" value="MFD0999029.1"/>
    <property type="molecule type" value="Genomic_DNA"/>
</dbReference>
<proteinExistence type="predicted"/>
<dbReference type="SUPFAM" id="SSF51556">
    <property type="entry name" value="Metallo-dependent hydrolases"/>
    <property type="match status" value="1"/>
</dbReference>